<dbReference type="OrthoDB" id="9802991at2"/>
<reference evidence="2 3" key="1">
    <citation type="submission" date="2018-08" db="EMBL/GenBank/DDBJ databases">
        <title>Sequencing the genomes of 1000 actinobacteria strains.</title>
        <authorList>
            <person name="Klenk H.-P."/>
        </authorList>
    </citation>
    <scope>NUCLEOTIDE SEQUENCE [LARGE SCALE GENOMIC DNA]</scope>
    <source>
        <strain evidence="2 3">DSM 43927</strain>
    </source>
</reference>
<evidence type="ECO:0000259" key="1">
    <source>
        <dbReference type="PROSITE" id="PS50206"/>
    </source>
</evidence>
<dbReference type="Proteomes" id="UP000256661">
    <property type="component" value="Unassembled WGS sequence"/>
</dbReference>
<keyword evidence="3" id="KW-1185">Reference proteome</keyword>
<protein>
    <submittedName>
        <fullName evidence="2">Rhodanese-related sulfurtransferase</fullName>
    </submittedName>
</protein>
<dbReference type="RefSeq" id="WP_116023995.1">
    <property type="nucleotide sequence ID" value="NZ_QTTT01000001.1"/>
</dbReference>
<proteinExistence type="predicted"/>
<name>A0A3D9SZY4_9ACTN</name>
<dbReference type="Pfam" id="PF00581">
    <property type="entry name" value="Rhodanese"/>
    <property type="match status" value="1"/>
</dbReference>
<accession>A0A3D9SZY4</accession>
<organism evidence="2 3">
    <name type="scientific">Thermomonospora umbrina</name>
    <dbReference type="NCBI Taxonomy" id="111806"/>
    <lineage>
        <taxon>Bacteria</taxon>
        <taxon>Bacillati</taxon>
        <taxon>Actinomycetota</taxon>
        <taxon>Actinomycetes</taxon>
        <taxon>Streptosporangiales</taxon>
        <taxon>Thermomonosporaceae</taxon>
        <taxon>Thermomonospora</taxon>
    </lineage>
</organism>
<dbReference type="InterPro" id="IPR036873">
    <property type="entry name" value="Rhodanese-like_dom_sf"/>
</dbReference>
<dbReference type="InterPro" id="IPR001763">
    <property type="entry name" value="Rhodanese-like_dom"/>
</dbReference>
<dbReference type="InterPro" id="IPR001307">
    <property type="entry name" value="Thiosulphate_STrfase_CS"/>
</dbReference>
<dbReference type="PROSITE" id="PS00380">
    <property type="entry name" value="RHODANESE_1"/>
    <property type="match status" value="1"/>
</dbReference>
<dbReference type="GO" id="GO:0004792">
    <property type="term" value="F:thiosulfate-cyanide sulfurtransferase activity"/>
    <property type="evidence" value="ECO:0007669"/>
    <property type="project" value="InterPro"/>
</dbReference>
<comment type="caution">
    <text evidence="2">The sequence shown here is derived from an EMBL/GenBank/DDBJ whole genome shotgun (WGS) entry which is preliminary data.</text>
</comment>
<dbReference type="SMART" id="SM00450">
    <property type="entry name" value="RHOD"/>
    <property type="match status" value="1"/>
</dbReference>
<keyword evidence="2" id="KW-0808">Transferase</keyword>
<evidence type="ECO:0000313" key="3">
    <source>
        <dbReference type="Proteomes" id="UP000256661"/>
    </source>
</evidence>
<dbReference type="AlphaFoldDB" id="A0A3D9SZY4"/>
<gene>
    <name evidence="2" type="ORF">DFJ69_4045</name>
</gene>
<evidence type="ECO:0000313" key="2">
    <source>
        <dbReference type="EMBL" id="REE98555.1"/>
    </source>
</evidence>
<feature type="domain" description="Rhodanese" evidence="1">
    <location>
        <begin position="15"/>
        <end position="107"/>
    </location>
</feature>
<sequence>MTPLITRERLKVEIDAGAVTVVDALGGSYYEQQHLPGAVPLTEDAVDERAAALLPDKDAPIVTYCSNIACANSQAVATRLERLGYTRVRKYREGIQDWVEAGLPVETGAHAHLDA</sequence>
<dbReference type="EMBL" id="QTTT01000001">
    <property type="protein sequence ID" value="REE98555.1"/>
    <property type="molecule type" value="Genomic_DNA"/>
</dbReference>
<dbReference type="CDD" id="cd00158">
    <property type="entry name" value="RHOD"/>
    <property type="match status" value="1"/>
</dbReference>
<dbReference type="PROSITE" id="PS50206">
    <property type="entry name" value="RHODANESE_3"/>
    <property type="match status" value="1"/>
</dbReference>
<dbReference type="SUPFAM" id="SSF52821">
    <property type="entry name" value="Rhodanese/Cell cycle control phosphatase"/>
    <property type="match status" value="1"/>
</dbReference>
<dbReference type="Gene3D" id="3.40.250.10">
    <property type="entry name" value="Rhodanese-like domain"/>
    <property type="match status" value="1"/>
</dbReference>